<feature type="compositionally biased region" description="Low complexity" evidence="1">
    <location>
        <begin position="191"/>
        <end position="206"/>
    </location>
</feature>
<reference evidence="4" key="1">
    <citation type="submission" date="2014-09" db="EMBL/GenBank/DDBJ databases">
        <title>Whole genome shotgun sequence of Streptomyces sp. NBRC 110027.</title>
        <authorList>
            <person name="Komaki H."/>
            <person name="Ichikawa N."/>
            <person name="Katano-Makiyama Y."/>
            <person name="Hosoyama A."/>
            <person name="Hashimoto M."/>
            <person name="Uohara A."/>
            <person name="Kitahashi Y."/>
            <person name="Ohji S."/>
            <person name="Kimura A."/>
            <person name="Yamazoe A."/>
            <person name="Igarashi Y."/>
            <person name="Fujita N."/>
        </authorList>
    </citation>
    <scope>NUCLEOTIDE SEQUENCE [LARGE SCALE GENOMIC DNA]</scope>
    <source>
        <strain evidence="4">NBRC 110027</strain>
    </source>
</reference>
<evidence type="ECO:0000256" key="1">
    <source>
        <dbReference type="SAM" id="MobiDB-lite"/>
    </source>
</evidence>
<keyword evidence="4" id="KW-1185">Reference proteome</keyword>
<dbReference type="Proteomes" id="UP000048965">
    <property type="component" value="Unassembled WGS sequence"/>
</dbReference>
<reference evidence="3 4" key="2">
    <citation type="journal article" date="2015" name="Stand. Genomic Sci.">
        <title>Draft genome sequence of marine-derived Streptomyces sp. TP-A0598, a producer of anti-MRSA antibiotic lydicamycins.</title>
        <authorList>
            <person name="Komaki H."/>
            <person name="Ichikawa N."/>
            <person name="Hosoyama A."/>
            <person name="Fujita N."/>
            <person name="Igarashi Y."/>
        </authorList>
    </citation>
    <scope>NUCLEOTIDE SEQUENCE [LARGE SCALE GENOMIC DNA]</scope>
    <source>
        <strain evidence="3 4">NBRC 110027</strain>
    </source>
</reference>
<evidence type="ECO:0000256" key="2">
    <source>
        <dbReference type="SAM" id="Phobius"/>
    </source>
</evidence>
<keyword evidence="2" id="KW-0472">Membrane</keyword>
<proteinExistence type="predicted"/>
<feature type="region of interest" description="Disordered" evidence="1">
    <location>
        <begin position="178"/>
        <end position="206"/>
    </location>
</feature>
<evidence type="ECO:0000313" key="4">
    <source>
        <dbReference type="Proteomes" id="UP000048965"/>
    </source>
</evidence>
<comment type="caution">
    <text evidence="3">The sequence shown here is derived from an EMBL/GenBank/DDBJ whole genome shotgun (WGS) entry which is preliminary data.</text>
</comment>
<protein>
    <submittedName>
        <fullName evidence="3">Uncharacterized protein</fullName>
    </submittedName>
</protein>
<organism evidence="3 4">
    <name type="scientific">Streptomyces lydicamycinicus</name>
    <dbReference type="NCBI Taxonomy" id="1546107"/>
    <lineage>
        <taxon>Bacteria</taxon>
        <taxon>Bacillati</taxon>
        <taxon>Actinomycetota</taxon>
        <taxon>Actinomycetes</taxon>
        <taxon>Kitasatosporales</taxon>
        <taxon>Streptomycetaceae</taxon>
        <taxon>Streptomyces</taxon>
    </lineage>
</organism>
<feature type="transmembrane region" description="Helical" evidence="2">
    <location>
        <begin position="56"/>
        <end position="80"/>
    </location>
</feature>
<dbReference type="RefSeq" id="WP_245698629.1">
    <property type="nucleotide sequence ID" value="NZ_BBNO01000006.1"/>
</dbReference>
<keyword evidence="2" id="KW-0812">Transmembrane</keyword>
<name>A0A0N7YLZ6_9ACTN</name>
<gene>
    <name evidence="3" type="ORF">TPA0598_06_03600</name>
</gene>
<sequence>MTEVTSLMHYKTAWEDPATRKAWRRTAMFRCTALLGLLLGFPAWLFAVVMTPTWLLVLWLPVLCVGIWYTLLAMVTVVSLRGIRRVLRVYPWQVDIADVRSKKKGSTQFVVPVPEQPEKSVSLGYGGLIGTGRHFWVRTVKSGEVTSAWFAGDPRYLGVVASPGPRNLLWVAQREATDSRMSPRKRGVSPGARALARAAGARVGED</sequence>
<dbReference type="EMBL" id="BBNO01000006">
    <property type="protein sequence ID" value="GAO10195.1"/>
    <property type="molecule type" value="Genomic_DNA"/>
</dbReference>
<keyword evidence="2" id="KW-1133">Transmembrane helix</keyword>
<evidence type="ECO:0000313" key="3">
    <source>
        <dbReference type="EMBL" id="GAO10195.1"/>
    </source>
</evidence>
<feature type="transmembrane region" description="Helical" evidence="2">
    <location>
        <begin position="27"/>
        <end position="50"/>
    </location>
</feature>
<dbReference type="AlphaFoldDB" id="A0A0N7YLZ6"/>
<accession>A0A0N7YLZ6</accession>